<gene>
    <name evidence="5" type="ORF">FKW77_003844</name>
</gene>
<feature type="region of interest" description="Disordered" evidence="1">
    <location>
        <begin position="705"/>
        <end position="969"/>
    </location>
</feature>
<protein>
    <recommendedName>
        <fullName evidence="7">Ion transport domain-containing protein</fullName>
    </recommendedName>
</protein>
<evidence type="ECO:0000313" key="5">
    <source>
        <dbReference type="EMBL" id="QDS73226.1"/>
    </source>
</evidence>
<dbReference type="EMBL" id="CP042193">
    <property type="protein sequence ID" value="QDS73226.1"/>
    <property type="molecule type" value="Genomic_DNA"/>
</dbReference>
<dbReference type="STRING" id="50376.A0A517LCB1"/>
<feature type="compositionally biased region" description="Polar residues" evidence="1">
    <location>
        <begin position="889"/>
        <end position="898"/>
    </location>
</feature>
<feature type="region of interest" description="Disordered" evidence="1">
    <location>
        <begin position="252"/>
        <end position="287"/>
    </location>
</feature>
<feature type="domain" description="Calcium channel YVC1-like C-terminal transmembrane" evidence="4">
    <location>
        <begin position="328"/>
        <end position="634"/>
    </location>
</feature>
<sequence length="1169" mass="130904">MLASLLRPRKRQQRKSLSETRPLLCKTRPTNDPPAREDSGSSDEGDFFGNGQQDGNEDDDGENQPLLPIFSAELLDRIPIYHAQHSIRLLVLGKVETTLSWDQLRSPQVSQFLVKPLSQNIKEHHFSRGTYLALIANCLQFKKDAEIHPGSAGVFRTRALVCELLAMRLLKESSTRELIDALFYDFDPLQGMQPPTNGQIARLRANARISAVEIAIRAQAKRFLAHPLVVQQLEAIWKGTIVFHSAADTLHRKPSRQTQNHTVYGTAASPRSSRTVTTARPQQARQKTPESWPLIRRTVSLYDPSDASPFKLSRLRVPLYRQIFSTLSYAIMLGLFIAVLLQRSLDITGLELVFWFWSAGYMLDELVGFTEQGFGLYIMSVWNAFDIGILVMFLVYYILRLYGILIPSSNKKEIANYAYDTLASTAVLLFPRLFSVLDHYRYFSQLLIAFRMMVLDLVAVLLLILIACSGFFAAFTLAFPVDLNASTAAYALFQLLMGFTPAAWEIWDDYNILGKTVLTMFLITTHFLIVTILITVLTNSFMAVINNANDEHQFLFAVNTISLVKSESLFAYVAPMNVFGWLLAPLRYVLTFRHFVKLNRSVIKITHMPILFSIWAYEGLILSRLVYEPTDLVEQRGRHTSRQPAFTLREPGDLYSPGARLREPSVTTFHKDRVLEEVFRQPFRAPSDLDGGRDESRDTRQRTNIVHDWMRSAGPHGPSSPMEQAREELDRLEARRPGMRRFKSSHATFSNRRDSSFMAPSAVSDPEDTRTVNPRRYRTIQEEGSTHDTMDELPQQTDADGDDELATNDDDDQEDDTHRGQSDFNSELEGFDDEEDGPVYFETPTTVRAPDDTPLYHTAATTRQLDGAASPKQEPVSPSKHVRRRTGPHTRTTSSATILYSPLLGTEDDASRKPPLPMTSSPPQAIPLKRASVASTARNSGNEPPSGIATPRRSTGKRSGALTPLTGLASTDLALNSPVRPRPIFPPRGANQSTPNLAGFLALDRRRPSFNAMALDLASDLGDNRIVPDAIGAFPASFGTQLEMNVAALRHEQQGRGRESNGDNDTTRRLNKLMLARMEKMELGFQEVLREVKDLNKSKSGSKSLGASRATSSVDDDTSKNIPKDRARRGNQRKEQRLDFGSSSLAKSPRAMNDDYGDGSKFGLPSTSI</sequence>
<keyword evidence="2" id="KW-1133">Transmembrane helix</keyword>
<feature type="region of interest" description="Disordered" evidence="1">
    <location>
        <begin position="1"/>
        <end position="63"/>
    </location>
</feature>
<feature type="transmembrane region" description="Helical" evidence="2">
    <location>
        <begin position="516"/>
        <end position="537"/>
    </location>
</feature>
<proteinExistence type="predicted"/>
<feature type="transmembrane region" description="Helical" evidence="2">
    <location>
        <begin position="414"/>
        <end position="434"/>
    </location>
</feature>
<feature type="domain" description="YVC1 N-terminal linker helical" evidence="3">
    <location>
        <begin position="88"/>
        <end position="251"/>
    </location>
</feature>
<dbReference type="InterPro" id="IPR052971">
    <property type="entry name" value="TRP_calcium_channel"/>
</dbReference>
<feature type="compositionally biased region" description="Basic and acidic residues" evidence="1">
    <location>
        <begin position="779"/>
        <end position="790"/>
    </location>
</feature>
<feature type="transmembrane region" description="Helical" evidence="2">
    <location>
        <begin position="376"/>
        <end position="399"/>
    </location>
</feature>
<dbReference type="Proteomes" id="UP000316270">
    <property type="component" value="Chromosome 9"/>
</dbReference>
<evidence type="ECO:0000256" key="1">
    <source>
        <dbReference type="SAM" id="MobiDB-lite"/>
    </source>
</evidence>
<organism evidence="5 6">
    <name type="scientific">Venturia effusa</name>
    <dbReference type="NCBI Taxonomy" id="50376"/>
    <lineage>
        <taxon>Eukaryota</taxon>
        <taxon>Fungi</taxon>
        <taxon>Dikarya</taxon>
        <taxon>Ascomycota</taxon>
        <taxon>Pezizomycotina</taxon>
        <taxon>Dothideomycetes</taxon>
        <taxon>Pleosporomycetidae</taxon>
        <taxon>Venturiales</taxon>
        <taxon>Venturiaceae</taxon>
        <taxon>Venturia</taxon>
    </lineage>
</organism>
<feature type="region of interest" description="Disordered" evidence="1">
    <location>
        <begin position="1097"/>
        <end position="1169"/>
    </location>
</feature>
<dbReference type="AlphaFoldDB" id="A0A517LCB1"/>
<dbReference type="InterPro" id="IPR056337">
    <property type="entry name" value="LHD_YVC1"/>
</dbReference>
<reference evidence="5 6" key="1">
    <citation type="submission" date="2019-07" db="EMBL/GenBank/DDBJ databases">
        <title>Finished genome of Venturia effusa.</title>
        <authorList>
            <person name="Young C.A."/>
            <person name="Cox M.P."/>
            <person name="Ganley A.R.D."/>
            <person name="David W.J."/>
        </authorList>
    </citation>
    <scope>NUCLEOTIDE SEQUENCE [LARGE SCALE GENOMIC DNA]</scope>
    <source>
        <strain evidence="6">albino</strain>
    </source>
</reference>
<evidence type="ECO:0000259" key="3">
    <source>
        <dbReference type="Pfam" id="PF23190"/>
    </source>
</evidence>
<feature type="compositionally biased region" description="Basic and acidic residues" evidence="1">
    <location>
        <begin position="724"/>
        <end position="736"/>
    </location>
</feature>
<dbReference type="Pfam" id="PF23317">
    <property type="entry name" value="YVC1_C"/>
    <property type="match status" value="1"/>
</dbReference>
<keyword evidence="6" id="KW-1185">Reference proteome</keyword>
<evidence type="ECO:0000259" key="4">
    <source>
        <dbReference type="Pfam" id="PF23317"/>
    </source>
</evidence>
<dbReference type="InterPro" id="IPR056336">
    <property type="entry name" value="YVC1_C"/>
</dbReference>
<evidence type="ECO:0000256" key="2">
    <source>
        <dbReference type="SAM" id="Phobius"/>
    </source>
</evidence>
<feature type="transmembrane region" description="Helical" evidence="2">
    <location>
        <begin position="319"/>
        <end position="341"/>
    </location>
</feature>
<evidence type="ECO:0000313" key="6">
    <source>
        <dbReference type="Proteomes" id="UP000316270"/>
    </source>
</evidence>
<dbReference type="PANTHER" id="PTHR35859:SF4">
    <property type="entry name" value="MEMBRANE CHANNEL PROTEIN, PUTATIVE (AFU_ORTHOLOGUE AFUA_6G11300)-RELATED"/>
    <property type="match status" value="1"/>
</dbReference>
<name>A0A517LCB1_9PEZI</name>
<evidence type="ECO:0008006" key="7">
    <source>
        <dbReference type="Google" id="ProtNLM"/>
    </source>
</evidence>
<keyword evidence="2" id="KW-0812">Transmembrane</keyword>
<dbReference type="OrthoDB" id="2373987at2759"/>
<dbReference type="Pfam" id="PF23190">
    <property type="entry name" value="LHD_TRPY1"/>
    <property type="match status" value="1"/>
</dbReference>
<keyword evidence="2" id="KW-0472">Membrane</keyword>
<feature type="compositionally biased region" description="Polar residues" evidence="1">
    <location>
        <begin position="933"/>
        <end position="943"/>
    </location>
</feature>
<feature type="transmembrane region" description="Helical" evidence="2">
    <location>
        <begin position="569"/>
        <end position="590"/>
    </location>
</feature>
<feature type="compositionally biased region" description="Polar residues" evidence="1">
    <location>
        <begin position="256"/>
        <end position="286"/>
    </location>
</feature>
<dbReference type="PANTHER" id="PTHR35859">
    <property type="entry name" value="NONSELECTIVE CATION CHANNEL PROTEIN"/>
    <property type="match status" value="1"/>
</dbReference>
<feature type="transmembrane region" description="Helical" evidence="2">
    <location>
        <begin position="454"/>
        <end position="479"/>
    </location>
</feature>
<accession>A0A517LCB1</accession>
<feature type="compositionally biased region" description="Acidic residues" evidence="1">
    <location>
        <begin position="799"/>
        <end position="815"/>
    </location>
</feature>